<accession>A0A409X878</accession>
<protein>
    <recommendedName>
        <fullName evidence="3">F-box domain-containing protein</fullName>
    </recommendedName>
</protein>
<evidence type="ECO:0000313" key="2">
    <source>
        <dbReference type="Proteomes" id="UP000283269"/>
    </source>
</evidence>
<dbReference type="OrthoDB" id="3058282at2759"/>
<dbReference type="Gene3D" id="3.80.10.10">
    <property type="entry name" value="Ribonuclease Inhibitor"/>
    <property type="match status" value="1"/>
</dbReference>
<dbReference type="InParanoid" id="A0A409X878"/>
<reference evidence="1 2" key="1">
    <citation type="journal article" date="2018" name="Evol. Lett.">
        <title>Horizontal gene cluster transfer increased hallucinogenic mushroom diversity.</title>
        <authorList>
            <person name="Reynolds H.T."/>
            <person name="Vijayakumar V."/>
            <person name="Gluck-Thaler E."/>
            <person name="Korotkin H.B."/>
            <person name="Matheny P.B."/>
            <person name="Slot J.C."/>
        </authorList>
    </citation>
    <scope>NUCLEOTIDE SEQUENCE [LARGE SCALE GENOMIC DNA]</scope>
    <source>
        <strain evidence="1 2">2631</strain>
    </source>
</reference>
<gene>
    <name evidence="1" type="ORF">CVT25_009826</name>
</gene>
<dbReference type="InterPro" id="IPR032675">
    <property type="entry name" value="LRR_dom_sf"/>
</dbReference>
<name>A0A409X878_PSICY</name>
<proteinExistence type="predicted"/>
<dbReference type="STRING" id="93625.A0A409X878"/>
<dbReference type="EMBL" id="NHYD01002409">
    <property type="protein sequence ID" value="PPQ86940.1"/>
    <property type="molecule type" value="Genomic_DNA"/>
</dbReference>
<organism evidence="1 2">
    <name type="scientific">Psilocybe cyanescens</name>
    <dbReference type="NCBI Taxonomy" id="93625"/>
    <lineage>
        <taxon>Eukaryota</taxon>
        <taxon>Fungi</taxon>
        <taxon>Dikarya</taxon>
        <taxon>Basidiomycota</taxon>
        <taxon>Agaricomycotina</taxon>
        <taxon>Agaricomycetes</taxon>
        <taxon>Agaricomycetidae</taxon>
        <taxon>Agaricales</taxon>
        <taxon>Agaricineae</taxon>
        <taxon>Strophariaceae</taxon>
        <taxon>Psilocybe</taxon>
    </lineage>
</organism>
<evidence type="ECO:0008006" key="3">
    <source>
        <dbReference type="Google" id="ProtNLM"/>
    </source>
</evidence>
<sequence length="557" mass="63574">MLTGNPQSALERVATETWFECLRHVGMEEYRSMLQTCQYFRQMCLPLVFKEATCSLSFDRYHVDPEVQYALLDNFIALAKSDVHAPLVRKLTVYYEHRFPGSHSRKSVVTQIKLLYYPRFVNLFVELLPHFSNLRVVDITYSMNMDKMILAALAAVPNLDELGMRLVRFSAHRIKKRVRVQIRKLGIFNDGSDCNPNRAAKMLDVFSGERLEDLTVLSRAYSPKIMRALTAQNNCTILKSISILLHQEDNSALIPFLVSCPNLESIDLSLGDSPGSAALLSTALVSRLPISALKNLHSFSGPDEVAMVLVPKRPVKKVTTVHGSTFYYIGVTPREYHAYKTMLARLSESTGPVTDLVIQTGPLETGLLDLIVRYIPYLSSLRLDVGRKQVLDDDPFNYSLDIMLTDQDECGGTSTETGSDIFSDHSSRYLLPLVRHNKYMRIMHWIALHKIVLPRNLAVLNLYDDHFSWPWENFNMTCFYDGIVVEPSEKEAFLNNEEKHGRAHTFLMARSIFATISQSYPSLREVNLLGNLYRTEFFWYKNPAGTWDLCDFKPQSP</sequence>
<dbReference type="SUPFAM" id="SSF52047">
    <property type="entry name" value="RNI-like"/>
    <property type="match status" value="1"/>
</dbReference>
<keyword evidence="2" id="KW-1185">Reference proteome</keyword>
<dbReference type="AlphaFoldDB" id="A0A409X878"/>
<evidence type="ECO:0000313" key="1">
    <source>
        <dbReference type="EMBL" id="PPQ86940.1"/>
    </source>
</evidence>
<comment type="caution">
    <text evidence="1">The sequence shown here is derived from an EMBL/GenBank/DDBJ whole genome shotgun (WGS) entry which is preliminary data.</text>
</comment>
<dbReference type="Proteomes" id="UP000283269">
    <property type="component" value="Unassembled WGS sequence"/>
</dbReference>